<dbReference type="FunFam" id="3.40.640.10:FF:000084">
    <property type="entry name" value="IscS-like cysteine desulfurase"/>
    <property type="match status" value="1"/>
</dbReference>
<dbReference type="PANTHER" id="PTHR11601:SF34">
    <property type="entry name" value="CYSTEINE DESULFURASE"/>
    <property type="match status" value="1"/>
</dbReference>
<evidence type="ECO:0000259" key="9">
    <source>
        <dbReference type="Pfam" id="PF00266"/>
    </source>
</evidence>
<dbReference type="PIRSF" id="PIRSF005572">
    <property type="entry name" value="NifS"/>
    <property type="match status" value="1"/>
</dbReference>
<keyword evidence="7" id="KW-0408">Iron</keyword>
<name>A0A8S5PR94_9CAUD</name>
<dbReference type="EMBL" id="BK015488">
    <property type="protein sequence ID" value="DAE09394.1"/>
    <property type="molecule type" value="Genomic_DNA"/>
</dbReference>
<evidence type="ECO:0000256" key="1">
    <source>
        <dbReference type="ARBA" id="ARBA00001933"/>
    </source>
</evidence>
<keyword evidence="6" id="KW-0663">Pyridoxal phosphate</keyword>
<dbReference type="Pfam" id="PF00266">
    <property type="entry name" value="Aminotran_5"/>
    <property type="match status" value="1"/>
</dbReference>
<dbReference type="SUPFAM" id="SSF53383">
    <property type="entry name" value="PLP-dependent transferases"/>
    <property type="match status" value="1"/>
</dbReference>
<evidence type="ECO:0000256" key="5">
    <source>
        <dbReference type="ARBA" id="ARBA00022723"/>
    </source>
</evidence>
<sequence>MNVYCDSAATTRPYDDVVVAVANTMKDIYGNPSSEHSVGSEASDALRKARHQIAMLLGARDSEIYFTSGASESNNWVIQSVMREQAKYGKSYIITSEFEHHSVLNTVDELAYDGINPLYVRPDSSGFIDPRDVEDLLDKYKGKVGLVSIMFVNNELGTIQPITQIADVCRAHGVLFHVDATQAVGHIHVDVTAYGMDMMSFSAHKFHGPRGVGGLYIRNGVDVNSFIFGGKQERGCRAGTENLPGIVGMAVALDISDSHIVLYNNRTIRIRNWMAEELSDIDGAHLNGALSSHVSGILNFTFDNVEGESLLLMLDTYGISASAGSACATGMVEPSHVLRSIGCTKEQAMCSIRLSFDADMTFEQAAYVVDTIKKCVAILRNAVEK</sequence>
<dbReference type="PANTHER" id="PTHR11601">
    <property type="entry name" value="CYSTEINE DESULFURYLASE FAMILY MEMBER"/>
    <property type="match status" value="1"/>
</dbReference>
<reference evidence="10" key="1">
    <citation type="journal article" date="2021" name="Proc. Natl. Acad. Sci. U.S.A.">
        <title>A Catalog of Tens of Thousands of Viruses from Human Metagenomes Reveals Hidden Associations with Chronic Diseases.</title>
        <authorList>
            <person name="Tisza M.J."/>
            <person name="Buck C.B."/>
        </authorList>
    </citation>
    <scope>NUCLEOTIDE SEQUENCE</scope>
    <source>
        <strain evidence="10">Ct96x5</strain>
    </source>
</reference>
<evidence type="ECO:0000256" key="8">
    <source>
        <dbReference type="ARBA" id="ARBA00023014"/>
    </source>
</evidence>
<proteinExistence type="inferred from homology"/>
<comment type="similarity">
    <text evidence="2">Belongs to the class-V pyridoxal-phosphate-dependent aminotransferase family. NifS/IscS subfamily.</text>
</comment>
<dbReference type="InterPro" id="IPR015421">
    <property type="entry name" value="PyrdxlP-dep_Trfase_major"/>
</dbReference>
<dbReference type="InterPro" id="IPR015424">
    <property type="entry name" value="PyrdxlP-dep_Trfase"/>
</dbReference>
<comment type="cofactor">
    <cofactor evidence="1">
        <name>pyridoxal 5'-phosphate</name>
        <dbReference type="ChEBI" id="CHEBI:597326"/>
    </cofactor>
</comment>
<keyword evidence="5" id="KW-0479">Metal-binding</keyword>
<evidence type="ECO:0000256" key="2">
    <source>
        <dbReference type="ARBA" id="ARBA00006490"/>
    </source>
</evidence>
<protein>
    <recommendedName>
        <fullName evidence="3">NifS-like protein</fullName>
    </recommendedName>
</protein>
<evidence type="ECO:0000313" key="10">
    <source>
        <dbReference type="EMBL" id="DAE09394.1"/>
    </source>
</evidence>
<keyword evidence="8" id="KW-0411">Iron-sulfur</keyword>
<dbReference type="GO" id="GO:0046872">
    <property type="term" value="F:metal ion binding"/>
    <property type="evidence" value="ECO:0007669"/>
    <property type="project" value="UniProtKB-KW"/>
</dbReference>
<organism evidence="10">
    <name type="scientific">Siphoviridae sp. ct96x5</name>
    <dbReference type="NCBI Taxonomy" id="2825367"/>
    <lineage>
        <taxon>Viruses</taxon>
        <taxon>Duplodnaviria</taxon>
        <taxon>Heunggongvirae</taxon>
        <taxon>Uroviricota</taxon>
        <taxon>Caudoviricetes</taxon>
    </lineage>
</organism>
<keyword evidence="4" id="KW-0808">Transferase</keyword>
<accession>A0A8S5PR94</accession>
<dbReference type="Gene3D" id="3.90.1150.10">
    <property type="entry name" value="Aspartate Aminotransferase, domain 1"/>
    <property type="match status" value="1"/>
</dbReference>
<dbReference type="InterPro" id="IPR000192">
    <property type="entry name" value="Aminotrans_V_dom"/>
</dbReference>
<dbReference type="Gene3D" id="3.40.640.10">
    <property type="entry name" value="Type I PLP-dependent aspartate aminotransferase-like (Major domain)"/>
    <property type="match status" value="1"/>
</dbReference>
<evidence type="ECO:0000256" key="6">
    <source>
        <dbReference type="ARBA" id="ARBA00022898"/>
    </source>
</evidence>
<dbReference type="GO" id="GO:0016782">
    <property type="term" value="F:transferase activity, transferring sulphur-containing groups"/>
    <property type="evidence" value="ECO:0007669"/>
    <property type="project" value="UniProtKB-ARBA"/>
</dbReference>
<feature type="domain" description="Aminotransferase class V" evidence="9">
    <location>
        <begin position="3"/>
        <end position="365"/>
    </location>
</feature>
<dbReference type="InterPro" id="IPR015422">
    <property type="entry name" value="PyrdxlP-dep_Trfase_small"/>
</dbReference>
<dbReference type="GO" id="GO:0051536">
    <property type="term" value="F:iron-sulfur cluster binding"/>
    <property type="evidence" value="ECO:0007669"/>
    <property type="project" value="UniProtKB-KW"/>
</dbReference>
<evidence type="ECO:0000256" key="7">
    <source>
        <dbReference type="ARBA" id="ARBA00023004"/>
    </source>
</evidence>
<dbReference type="InterPro" id="IPR016454">
    <property type="entry name" value="Cysteine_dSase"/>
</dbReference>
<evidence type="ECO:0000256" key="3">
    <source>
        <dbReference type="ARBA" id="ARBA00021783"/>
    </source>
</evidence>
<evidence type="ECO:0000256" key="4">
    <source>
        <dbReference type="ARBA" id="ARBA00022679"/>
    </source>
</evidence>